<evidence type="ECO:0008006" key="3">
    <source>
        <dbReference type="Google" id="ProtNLM"/>
    </source>
</evidence>
<keyword evidence="1" id="KW-1133">Transmembrane helix</keyword>
<evidence type="ECO:0000256" key="1">
    <source>
        <dbReference type="SAM" id="Phobius"/>
    </source>
</evidence>
<feature type="transmembrane region" description="Helical" evidence="1">
    <location>
        <begin position="58"/>
        <end position="79"/>
    </location>
</feature>
<reference evidence="2" key="1">
    <citation type="journal article" date="2020" name="Nature">
        <title>Giant virus diversity and host interactions through global metagenomics.</title>
        <authorList>
            <person name="Schulz F."/>
            <person name="Roux S."/>
            <person name="Paez-Espino D."/>
            <person name="Jungbluth S."/>
            <person name="Walsh D.A."/>
            <person name="Denef V.J."/>
            <person name="McMahon K.D."/>
            <person name="Konstantinidis K.T."/>
            <person name="Eloe-Fadrosh E.A."/>
            <person name="Kyrpides N.C."/>
            <person name="Woyke T."/>
        </authorList>
    </citation>
    <scope>NUCLEOTIDE SEQUENCE</scope>
    <source>
        <strain evidence="2">GVMAG-S-3300010158-109</strain>
    </source>
</reference>
<keyword evidence="1" id="KW-0472">Membrane</keyword>
<organism evidence="2">
    <name type="scientific">viral metagenome</name>
    <dbReference type="NCBI Taxonomy" id="1070528"/>
    <lineage>
        <taxon>unclassified sequences</taxon>
        <taxon>metagenomes</taxon>
        <taxon>organismal metagenomes</taxon>
    </lineage>
</organism>
<dbReference type="SUPFAM" id="SSF103481">
    <property type="entry name" value="Multidrug resistance efflux transporter EmrE"/>
    <property type="match status" value="1"/>
</dbReference>
<feature type="transmembrane region" description="Helical" evidence="1">
    <location>
        <begin position="85"/>
        <end position="103"/>
    </location>
</feature>
<name>A0A6C0KDC7_9ZZZZ</name>
<keyword evidence="1" id="KW-0812">Transmembrane</keyword>
<protein>
    <recommendedName>
        <fullName evidence="3">EamA domain-containing protein</fullName>
    </recommendedName>
</protein>
<dbReference type="InterPro" id="IPR037185">
    <property type="entry name" value="EmrE-like"/>
</dbReference>
<feature type="transmembrane region" description="Helical" evidence="1">
    <location>
        <begin position="33"/>
        <end position="51"/>
    </location>
</feature>
<proteinExistence type="predicted"/>
<dbReference type="Gene3D" id="1.10.3730.20">
    <property type="match status" value="1"/>
</dbReference>
<accession>A0A6C0KDC7</accession>
<evidence type="ECO:0000313" key="2">
    <source>
        <dbReference type="EMBL" id="QHU15669.1"/>
    </source>
</evidence>
<sequence length="108" mass="12241">MITIISAFVVVIMTSLALFLLKKYMTSKEVKWLYAWMACLIVGFIANINLLMKYDISYIYPILKIVTVIVIVCTGVFFLGEKINIYGMLGILFGAISIYLLNYGRTHA</sequence>
<dbReference type="AlphaFoldDB" id="A0A6C0KDC7"/>
<dbReference type="EMBL" id="MN740867">
    <property type="protein sequence ID" value="QHU15669.1"/>
    <property type="molecule type" value="Genomic_DNA"/>
</dbReference>